<dbReference type="EMBL" id="JBJXVJ010000005">
    <property type="protein sequence ID" value="MFN1219554.1"/>
    <property type="molecule type" value="Genomic_DNA"/>
</dbReference>
<dbReference type="OrthoDB" id="6225685at2"/>
<dbReference type="Proteomes" id="UP000070513">
    <property type="component" value="Unassembled WGS sequence"/>
</dbReference>
<dbReference type="EMBL" id="LPUR01000011">
    <property type="protein sequence ID" value="KXH82950.1"/>
    <property type="molecule type" value="Genomic_DNA"/>
</dbReference>
<reference evidence="3" key="1">
    <citation type="submission" date="2015-12" db="EMBL/GenBank/DDBJ databases">
        <title>Genome sequence of a biocontrol rhizobacterium Chryseobacterium kwangjuense strain KJ1R5 isolated from pepper (Capsicum annuum L.).</title>
        <authorList>
            <person name="Jeong J.-J."/>
            <person name="Park H."/>
            <person name="Mannaa M."/>
            <person name="Sang M.K."/>
            <person name="Choi I.-G."/>
            <person name="Kim K.D."/>
        </authorList>
    </citation>
    <scope>NUCLEOTIDE SEQUENCE [LARGE SCALE GENOMIC DNA]</scope>
    <source>
        <strain evidence="3">KJ1R5</strain>
    </source>
</reference>
<accession>A0A135WDF4</accession>
<reference evidence="1 3" key="3">
    <citation type="journal article" date="2016" name="Genome Announc.">
        <title>Draft Genome Sequence of a Biocontrol Rhizobacterium, Chryseobacterium kwangjuense Strain KJ1R5, Isolated from Pepper (Capsicum annuum).</title>
        <authorList>
            <person name="Jeong J.J."/>
            <person name="Park H."/>
            <person name="Park B.H."/>
            <person name="Mannaa M."/>
            <person name="Sang M.K."/>
            <person name="Choi I.G."/>
            <person name="Kim K.D."/>
        </authorList>
    </citation>
    <scope>NUCLEOTIDE SEQUENCE [LARGE SCALE GENOMIC DNA]</scope>
    <source>
        <strain evidence="1 3">KJ1R5</strain>
    </source>
</reference>
<proteinExistence type="predicted"/>
<evidence type="ECO:0000313" key="1">
    <source>
        <dbReference type="EMBL" id="KXH82950.1"/>
    </source>
</evidence>
<evidence type="ECO:0000313" key="4">
    <source>
        <dbReference type="Proteomes" id="UP001634154"/>
    </source>
</evidence>
<reference evidence="1" key="2">
    <citation type="submission" date="2015-12" db="EMBL/GenBank/DDBJ databases">
        <authorList>
            <person name="Shamseldin A."/>
            <person name="Moawad H."/>
            <person name="Abd El-Rahim W.M."/>
            <person name="Sadowsky M.J."/>
        </authorList>
    </citation>
    <scope>NUCLEOTIDE SEQUENCE</scope>
    <source>
        <strain evidence="1">KJ1R5</strain>
    </source>
</reference>
<keyword evidence="4" id="KW-1185">Reference proteome</keyword>
<evidence type="ECO:0000313" key="2">
    <source>
        <dbReference type="EMBL" id="MFN1219554.1"/>
    </source>
</evidence>
<sequence length="59" mass="6729">MLQIYKILHNKDYIGSILAISDETGNKLEQRHFDAWGNFTHLQIRNGAVITNKNSIASE</sequence>
<gene>
    <name evidence="2" type="ORF">ACKW6Q_21515</name>
    <name evidence="1" type="ORF">AU378_10965</name>
</gene>
<comment type="caution">
    <text evidence="1">The sequence shown here is derived from an EMBL/GenBank/DDBJ whole genome shotgun (WGS) entry which is preliminary data.</text>
</comment>
<protein>
    <submittedName>
        <fullName evidence="1">Uncharacterized protein</fullName>
    </submittedName>
</protein>
<dbReference type="AlphaFoldDB" id="A0A135WDF4"/>
<name>A0A135WDF4_9FLAO</name>
<evidence type="ECO:0000313" key="3">
    <source>
        <dbReference type="Proteomes" id="UP000070513"/>
    </source>
</evidence>
<dbReference type="Proteomes" id="UP001634154">
    <property type="component" value="Unassembled WGS sequence"/>
</dbReference>
<reference evidence="2 4" key="4">
    <citation type="submission" date="2024-12" db="EMBL/GenBank/DDBJ databases">
        <title>Draft genome sequence of Chryseobacterium kwangjuense AG447.</title>
        <authorList>
            <person name="Cheptsov V.S."/>
            <person name="Belov A."/>
            <person name="Zavarzina A.G."/>
        </authorList>
    </citation>
    <scope>NUCLEOTIDE SEQUENCE [LARGE SCALE GENOMIC DNA]</scope>
    <source>
        <strain evidence="2 4">AG447</strain>
    </source>
</reference>
<organism evidence="1 3">
    <name type="scientific">Chryseobacterium kwangjuense</name>
    <dbReference type="NCBI Taxonomy" id="267125"/>
    <lineage>
        <taxon>Bacteria</taxon>
        <taxon>Pseudomonadati</taxon>
        <taxon>Bacteroidota</taxon>
        <taxon>Flavobacteriia</taxon>
        <taxon>Flavobacteriales</taxon>
        <taxon>Weeksellaceae</taxon>
        <taxon>Chryseobacterium group</taxon>
        <taxon>Chryseobacterium</taxon>
    </lineage>
</organism>
<dbReference type="RefSeq" id="WP_062651035.1">
    <property type="nucleotide sequence ID" value="NZ_JBJXVJ010000005.1"/>
</dbReference>